<dbReference type="Proteomes" id="UP000325218">
    <property type="component" value="Unassembled WGS sequence"/>
</dbReference>
<dbReference type="OrthoDB" id="9801061at2"/>
<dbReference type="Pfam" id="PF07075">
    <property type="entry name" value="NamZ_N"/>
    <property type="match status" value="1"/>
</dbReference>
<dbReference type="InterPro" id="IPR008302">
    <property type="entry name" value="NamZ"/>
</dbReference>
<dbReference type="PANTHER" id="PTHR42915">
    <property type="entry name" value="HYPOTHETICAL 460 KDA PROTEIN IN FEUA-SIGW INTERGENIC REGION [PRECURSOR]"/>
    <property type="match status" value="1"/>
</dbReference>
<comment type="caution">
    <text evidence="3">The sequence shown here is derived from an EMBL/GenBank/DDBJ whole genome shotgun (WGS) entry which is preliminary data.</text>
</comment>
<feature type="domain" description="Peptidoglycan beta-N-acetylmuramidase NamZ N-terminal" evidence="1">
    <location>
        <begin position="22"/>
        <end position="221"/>
    </location>
</feature>
<evidence type="ECO:0000313" key="4">
    <source>
        <dbReference type="Proteomes" id="UP000325218"/>
    </source>
</evidence>
<dbReference type="InterPro" id="IPR048502">
    <property type="entry name" value="NamZ_N"/>
</dbReference>
<accession>A0A5D0CU89</accession>
<evidence type="ECO:0000259" key="2">
    <source>
        <dbReference type="Pfam" id="PF20732"/>
    </source>
</evidence>
<dbReference type="PANTHER" id="PTHR42915:SF1">
    <property type="entry name" value="PEPTIDOGLYCAN BETA-N-ACETYLMURAMIDASE NAMZ"/>
    <property type="match status" value="1"/>
</dbReference>
<dbReference type="InterPro" id="IPR048503">
    <property type="entry name" value="NamZ_C"/>
</dbReference>
<dbReference type="Gene3D" id="3.40.50.12170">
    <property type="entry name" value="Uncharacterised protein PF07075, DUF1343"/>
    <property type="match status" value="1"/>
</dbReference>
<name>A0A5D0CU89_9BACL</name>
<dbReference type="Pfam" id="PF20732">
    <property type="entry name" value="NamZ_C"/>
    <property type="match status" value="1"/>
</dbReference>
<evidence type="ECO:0000259" key="1">
    <source>
        <dbReference type="Pfam" id="PF07075"/>
    </source>
</evidence>
<dbReference type="Gene3D" id="3.90.1150.140">
    <property type="match status" value="1"/>
</dbReference>
<dbReference type="EMBL" id="VSDO01000002">
    <property type="protein sequence ID" value="TYA13442.1"/>
    <property type="molecule type" value="Genomic_DNA"/>
</dbReference>
<dbReference type="RefSeq" id="WP_148452120.1">
    <property type="nucleotide sequence ID" value="NZ_VSDO01000002.1"/>
</dbReference>
<sequence>MVKNGVDNIMSHTRLLQGKRLGLITSPTGLTSGFVSTIQVFKEHFYLAALFSPEHGVRGDQAAGALVDTYTDPLTGVPVYSLYRKESKRMTPEMLEEVDAVVYDIQDVGIRYYTFIYTMLYALEDCARTGKPFIVLDRINPLDGVTVEGNVLKPGYESFVGNYPLCVRYGLTAGEVATMANDMMGWNAELHVIPCEGWDRRMLFPETGRLWVHPSLNIPRFETALLYGGTCLFEGTNLSEGRGTTFPFEMIGAPFIEPESLAAEMNALRLPGVLFRPVYFKPTTSKFAGELCGGVQLYVTDARALNAVETGVTLLYTIKRQYEGFSYLPPVKDNARPFIDLLCGDKLYREGTVPLPEMLEQFREESRVFAKMKEKYHLYSLGGRV</sequence>
<dbReference type="GO" id="GO:0033922">
    <property type="term" value="F:peptidoglycan beta-N-acetylmuramidase activity"/>
    <property type="evidence" value="ECO:0007669"/>
    <property type="project" value="InterPro"/>
</dbReference>
<organism evidence="3 4">
    <name type="scientific">Paenibacillus faecis</name>
    <dbReference type="NCBI Taxonomy" id="862114"/>
    <lineage>
        <taxon>Bacteria</taxon>
        <taxon>Bacillati</taxon>
        <taxon>Bacillota</taxon>
        <taxon>Bacilli</taxon>
        <taxon>Bacillales</taxon>
        <taxon>Paenibacillaceae</taxon>
        <taxon>Paenibacillus</taxon>
    </lineage>
</organism>
<evidence type="ECO:0000313" key="3">
    <source>
        <dbReference type="EMBL" id="TYA13442.1"/>
    </source>
</evidence>
<reference evidence="3 4" key="1">
    <citation type="submission" date="2019-08" db="EMBL/GenBank/DDBJ databases">
        <title>Genome sequencing of Paenibacillus faecis DSM 23593(T).</title>
        <authorList>
            <person name="Kook J.-K."/>
            <person name="Park S.-N."/>
            <person name="Lim Y.K."/>
        </authorList>
    </citation>
    <scope>NUCLEOTIDE SEQUENCE [LARGE SCALE GENOMIC DNA]</scope>
    <source>
        <strain evidence="3 4">DSM 23593</strain>
    </source>
</reference>
<protein>
    <submittedName>
        <fullName evidence="3">DUF1343 domain-containing protein</fullName>
    </submittedName>
</protein>
<proteinExistence type="predicted"/>
<feature type="domain" description="Peptidoglycan beta-N-acetylmuramidase NamZ C-terminal" evidence="2">
    <location>
        <begin position="225"/>
        <end position="379"/>
    </location>
</feature>
<keyword evidence="4" id="KW-1185">Reference proteome</keyword>
<dbReference type="PIRSF" id="PIRSF016719">
    <property type="entry name" value="UCP016719"/>
    <property type="match status" value="1"/>
</dbReference>
<gene>
    <name evidence="3" type="ORF">FRY98_12350</name>
</gene>
<dbReference type="AlphaFoldDB" id="A0A5D0CU89"/>